<dbReference type="EMBL" id="ABEU02000019">
    <property type="protein sequence ID" value="PNR33977.1"/>
    <property type="molecule type" value="Genomic_DNA"/>
</dbReference>
<dbReference type="Gramene" id="Pp3c19_6670V3.1">
    <property type="protein sequence ID" value="PAC:32937732.CDS.1"/>
    <property type="gene ID" value="Pp3c19_6670"/>
</dbReference>
<accession>A0A2K1IXH8</accession>
<dbReference type="AlphaFoldDB" id="A0A2K1IXH8"/>
<proteinExistence type="predicted"/>
<keyword evidence="4" id="KW-1185">Reference proteome</keyword>
<evidence type="ECO:0000313" key="4">
    <source>
        <dbReference type="Proteomes" id="UP000006727"/>
    </source>
</evidence>
<dbReference type="EMBL" id="ABEU02000019">
    <property type="protein sequence ID" value="PNR33978.1"/>
    <property type="molecule type" value="Genomic_DNA"/>
</dbReference>
<reference evidence="2 4" key="2">
    <citation type="journal article" date="2018" name="Plant J.">
        <title>The Physcomitrella patens chromosome-scale assembly reveals moss genome structure and evolution.</title>
        <authorList>
            <person name="Lang D."/>
            <person name="Ullrich K.K."/>
            <person name="Murat F."/>
            <person name="Fuchs J."/>
            <person name="Jenkins J."/>
            <person name="Haas F.B."/>
            <person name="Piednoel M."/>
            <person name="Gundlach H."/>
            <person name="Van Bel M."/>
            <person name="Meyberg R."/>
            <person name="Vives C."/>
            <person name="Morata J."/>
            <person name="Symeonidi A."/>
            <person name="Hiss M."/>
            <person name="Muchero W."/>
            <person name="Kamisugi Y."/>
            <person name="Saleh O."/>
            <person name="Blanc G."/>
            <person name="Decker E.L."/>
            <person name="van Gessel N."/>
            <person name="Grimwood J."/>
            <person name="Hayes R.D."/>
            <person name="Graham S.W."/>
            <person name="Gunter L.E."/>
            <person name="McDaniel S.F."/>
            <person name="Hoernstein S.N.W."/>
            <person name="Larsson A."/>
            <person name="Li F.W."/>
            <person name="Perroud P.F."/>
            <person name="Phillips J."/>
            <person name="Ranjan P."/>
            <person name="Rokshar D.S."/>
            <person name="Rothfels C.J."/>
            <person name="Schneider L."/>
            <person name="Shu S."/>
            <person name="Stevenson D.W."/>
            <person name="Thummler F."/>
            <person name="Tillich M."/>
            <person name="Villarreal Aguilar J.C."/>
            <person name="Widiez T."/>
            <person name="Wong G.K."/>
            <person name="Wymore A."/>
            <person name="Zhang Y."/>
            <person name="Zimmer A.D."/>
            <person name="Quatrano R.S."/>
            <person name="Mayer K.F.X."/>
            <person name="Goodstein D."/>
            <person name="Casacuberta J.M."/>
            <person name="Vandepoele K."/>
            <person name="Reski R."/>
            <person name="Cuming A.C."/>
            <person name="Tuskan G.A."/>
            <person name="Maumus F."/>
            <person name="Salse J."/>
            <person name="Schmutz J."/>
            <person name="Rensing S.A."/>
        </authorList>
    </citation>
    <scope>NUCLEOTIDE SEQUENCE [LARGE SCALE GENOMIC DNA]</scope>
    <source>
        <strain evidence="3 4">cv. Gransden 2004</strain>
    </source>
</reference>
<name>A0A2K1IXH8_PHYPA</name>
<organism evidence="2">
    <name type="scientific">Physcomitrium patens</name>
    <name type="common">Spreading-leaved earth moss</name>
    <name type="synonym">Physcomitrella patens</name>
    <dbReference type="NCBI Taxonomy" id="3218"/>
    <lineage>
        <taxon>Eukaryota</taxon>
        <taxon>Viridiplantae</taxon>
        <taxon>Streptophyta</taxon>
        <taxon>Embryophyta</taxon>
        <taxon>Bryophyta</taxon>
        <taxon>Bryophytina</taxon>
        <taxon>Bryopsida</taxon>
        <taxon>Funariidae</taxon>
        <taxon>Funariales</taxon>
        <taxon>Funariaceae</taxon>
        <taxon>Physcomitrium</taxon>
    </lineage>
</organism>
<dbReference type="InParanoid" id="A0A2K1IXH8"/>
<evidence type="ECO:0000313" key="2">
    <source>
        <dbReference type="EMBL" id="PNR33978.1"/>
    </source>
</evidence>
<dbReference type="PaxDb" id="3218-PP1S292_31V6.1"/>
<dbReference type="EnsemblPlants" id="Pp3c19_6670V3.1">
    <property type="protein sequence ID" value="PAC:32937732.CDS.1"/>
    <property type="gene ID" value="Pp3c19_6670"/>
</dbReference>
<sequence>MVVSTRVDNMVEMVVVMVAEVAVEEAVEVVTDDADTAIRWIRLQLTMRILQSKRFMVSTKTSATVEYGCDETIVAKAKWWLF</sequence>
<protein>
    <submittedName>
        <fullName evidence="2 3">Uncharacterized protein</fullName>
    </submittedName>
</protein>
<gene>
    <name evidence="1" type="ORF">PHYPA_023793</name>
    <name evidence="2" type="ORF">PHYPA_023794</name>
</gene>
<evidence type="ECO:0000313" key="1">
    <source>
        <dbReference type="EMBL" id="PNR33977.1"/>
    </source>
</evidence>
<reference evidence="3" key="3">
    <citation type="submission" date="2020-12" db="UniProtKB">
        <authorList>
            <consortium name="EnsemblPlants"/>
        </authorList>
    </citation>
    <scope>IDENTIFICATION</scope>
</reference>
<dbReference type="Gramene" id="Pp3c19_6670V3.2">
    <property type="protein sequence ID" value="PAC:32937733.CDS.1"/>
    <property type="gene ID" value="Pp3c19_6670"/>
</dbReference>
<dbReference type="EnsemblPlants" id="Pp3c19_6700V3.2">
    <property type="protein sequence ID" value="PAC:32937825.CDS.1"/>
    <property type="gene ID" value="Pp3c19_6700"/>
</dbReference>
<dbReference type="Gramene" id="Pp3c19_6700V3.1">
    <property type="protein sequence ID" value="PAC:32937824.CDS.1"/>
    <property type="gene ID" value="Pp3c19_6700"/>
</dbReference>
<dbReference type="EnsemblPlants" id="Pp3c19_6670V3.2">
    <property type="protein sequence ID" value="PAC:32937733.CDS.1"/>
    <property type="gene ID" value="Pp3c19_6670"/>
</dbReference>
<dbReference type="Proteomes" id="UP000006727">
    <property type="component" value="Chromosome 19"/>
</dbReference>
<dbReference type="EnsemblPlants" id="Pp3c19_6700V3.1">
    <property type="protein sequence ID" value="PAC:32937824.CDS.1"/>
    <property type="gene ID" value="Pp3c19_6700"/>
</dbReference>
<reference evidence="2 4" key="1">
    <citation type="journal article" date="2008" name="Science">
        <title>The Physcomitrella genome reveals evolutionary insights into the conquest of land by plants.</title>
        <authorList>
            <person name="Rensing S."/>
            <person name="Lang D."/>
            <person name="Zimmer A."/>
            <person name="Terry A."/>
            <person name="Salamov A."/>
            <person name="Shapiro H."/>
            <person name="Nishiyama T."/>
            <person name="Perroud P.-F."/>
            <person name="Lindquist E."/>
            <person name="Kamisugi Y."/>
            <person name="Tanahashi T."/>
            <person name="Sakakibara K."/>
            <person name="Fujita T."/>
            <person name="Oishi K."/>
            <person name="Shin-I T."/>
            <person name="Kuroki Y."/>
            <person name="Toyoda A."/>
            <person name="Suzuki Y."/>
            <person name="Hashimoto A."/>
            <person name="Yamaguchi K."/>
            <person name="Sugano A."/>
            <person name="Kohara Y."/>
            <person name="Fujiyama A."/>
            <person name="Anterola A."/>
            <person name="Aoki S."/>
            <person name="Ashton N."/>
            <person name="Barbazuk W.B."/>
            <person name="Barker E."/>
            <person name="Bennetzen J."/>
            <person name="Bezanilla M."/>
            <person name="Blankenship R."/>
            <person name="Cho S.H."/>
            <person name="Dutcher S."/>
            <person name="Estelle M."/>
            <person name="Fawcett J.A."/>
            <person name="Gundlach H."/>
            <person name="Hanada K."/>
            <person name="Heyl A."/>
            <person name="Hicks K.A."/>
            <person name="Hugh J."/>
            <person name="Lohr M."/>
            <person name="Mayer K."/>
            <person name="Melkozernov A."/>
            <person name="Murata T."/>
            <person name="Nelson D."/>
            <person name="Pils B."/>
            <person name="Prigge M."/>
            <person name="Reiss B."/>
            <person name="Renner T."/>
            <person name="Rombauts S."/>
            <person name="Rushton P."/>
            <person name="Sanderfoot A."/>
            <person name="Schween G."/>
            <person name="Shiu S.-H."/>
            <person name="Stueber K."/>
            <person name="Theodoulou F.L."/>
            <person name="Tu H."/>
            <person name="Van de Peer Y."/>
            <person name="Verrier P.J."/>
            <person name="Waters E."/>
            <person name="Wood A."/>
            <person name="Yang L."/>
            <person name="Cove D."/>
            <person name="Cuming A."/>
            <person name="Hasebe M."/>
            <person name="Lucas S."/>
            <person name="Mishler D.B."/>
            <person name="Reski R."/>
            <person name="Grigoriev I."/>
            <person name="Quatrano R.S."/>
            <person name="Boore J.L."/>
        </authorList>
    </citation>
    <scope>NUCLEOTIDE SEQUENCE [LARGE SCALE GENOMIC DNA]</scope>
    <source>
        <strain evidence="3 4">cv. Gransden 2004</strain>
    </source>
</reference>
<dbReference type="Gramene" id="Pp3c19_6700V3.2">
    <property type="protein sequence ID" value="PAC:32937825.CDS.1"/>
    <property type="gene ID" value="Pp3c19_6700"/>
</dbReference>
<evidence type="ECO:0000313" key="3">
    <source>
        <dbReference type="EnsemblPlants" id="PAC:32937732.CDS.1"/>
    </source>
</evidence>